<feature type="transmembrane region" description="Helical" evidence="1">
    <location>
        <begin position="36"/>
        <end position="60"/>
    </location>
</feature>
<keyword evidence="1" id="KW-0812">Transmembrane</keyword>
<evidence type="ECO:0000313" key="3">
    <source>
        <dbReference type="Proteomes" id="UP000051922"/>
    </source>
</evidence>
<name>A0A0R1U2W4_9LACO</name>
<organism evidence="2 3">
    <name type="scientific">Lacticaseibacillus pantheris DSM 15945 = JCM 12539 = NBRC 106106</name>
    <dbReference type="NCBI Taxonomy" id="1423783"/>
    <lineage>
        <taxon>Bacteria</taxon>
        <taxon>Bacillati</taxon>
        <taxon>Bacillota</taxon>
        <taxon>Bacilli</taxon>
        <taxon>Lactobacillales</taxon>
        <taxon>Lactobacillaceae</taxon>
        <taxon>Lacticaseibacillus</taxon>
    </lineage>
</organism>
<dbReference type="RefSeq" id="WP_056956983.1">
    <property type="nucleotide sequence ID" value="NZ_AZFJ01000052.1"/>
</dbReference>
<keyword evidence="1" id="KW-0472">Membrane</keyword>
<dbReference type="AlphaFoldDB" id="A0A0R1U2W4"/>
<evidence type="ECO:0000313" key="2">
    <source>
        <dbReference type="EMBL" id="KRL85576.1"/>
    </source>
</evidence>
<evidence type="ECO:0000256" key="1">
    <source>
        <dbReference type="SAM" id="Phobius"/>
    </source>
</evidence>
<gene>
    <name evidence="2" type="ORF">FC50_GL001749</name>
</gene>
<feature type="transmembrane region" description="Helical" evidence="1">
    <location>
        <begin position="6"/>
        <end position="24"/>
    </location>
</feature>
<comment type="caution">
    <text evidence="2">The sequence shown here is derived from an EMBL/GenBank/DDBJ whole genome shotgun (WGS) entry which is preliminary data.</text>
</comment>
<dbReference type="Proteomes" id="UP000051922">
    <property type="component" value="Unassembled WGS sequence"/>
</dbReference>
<protein>
    <submittedName>
        <fullName evidence="2">Uncharacterized protein</fullName>
    </submittedName>
</protein>
<dbReference type="PATRIC" id="fig|1423783.4.peg.1790"/>
<dbReference type="OrthoDB" id="9929090at2"/>
<dbReference type="EMBL" id="AZFJ01000052">
    <property type="protein sequence ID" value="KRL85576.1"/>
    <property type="molecule type" value="Genomic_DNA"/>
</dbReference>
<accession>A0A0R1U2W4</accession>
<keyword evidence="3" id="KW-1185">Reference proteome</keyword>
<reference evidence="2 3" key="1">
    <citation type="journal article" date="2015" name="Genome Announc.">
        <title>Expanding the biotechnology potential of lactobacilli through comparative genomics of 213 strains and associated genera.</title>
        <authorList>
            <person name="Sun Z."/>
            <person name="Harris H.M."/>
            <person name="McCann A."/>
            <person name="Guo C."/>
            <person name="Argimon S."/>
            <person name="Zhang W."/>
            <person name="Yang X."/>
            <person name="Jeffery I.B."/>
            <person name="Cooney J.C."/>
            <person name="Kagawa T.F."/>
            <person name="Liu W."/>
            <person name="Song Y."/>
            <person name="Salvetti E."/>
            <person name="Wrobel A."/>
            <person name="Rasinkangas P."/>
            <person name="Parkhill J."/>
            <person name="Rea M.C."/>
            <person name="O'Sullivan O."/>
            <person name="Ritari J."/>
            <person name="Douillard F.P."/>
            <person name="Paul Ross R."/>
            <person name="Yang R."/>
            <person name="Briner A.E."/>
            <person name="Felis G.E."/>
            <person name="de Vos W.M."/>
            <person name="Barrangou R."/>
            <person name="Klaenhammer T.R."/>
            <person name="Caufield P.W."/>
            <person name="Cui Y."/>
            <person name="Zhang H."/>
            <person name="O'Toole P.W."/>
        </authorList>
    </citation>
    <scope>NUCLEOTIDE SEQUENCE [LARGE SCALE GENOMIC DNA]</scope>
    <source>
        <strain evidence="2 3">DSM 15945</strain>
    </source>
</reference>
<proteinExistence type="predicted"/>
<sequence>MNLIAIGGGIFLVGMIIVALNTRMRYGFFTHYESHIPGLTVVGVIMVIVGLAMAIITAWANGQLGH</sequence>
<keyword evidence="1" id="KW-1133">Transmembrane helix</keyword>